<dbReference type="RefSeq" id="WP_271090953.1">
    <property type="nucleotide sequence ID" value="NZ_JAPJZH010000011.1"/>
</dbReference>
<comment type="caution">
    <text evidence="1">The sequence shown here is derived from an EMBL/GenBank/DDBJ whole genome shotgun (WGS) entry which is preliminary data.</text>
</comment>
<dbReference type="Proteomes" id="UP001148313">
    <property type="component" value="Unassembled WGS sequence"/>
</dbReference>
<name>A0ABT4VSU9_9HYPH</name>
<proteinExistence type="predicted"/>
<protein>
    <submittedName>
        <fullName evidence="1">Uncharacterized protein</fullName>
    </submittedName>
</protein>
<sequence>MNLESIYERFFDSPKKLVVGETVASQLPGRQNGGAADAYRHILLSAELARRFGTRIALSRLNRHESIEANGADNGLDMWNNAIGIRIGDYVRKKDGDWKDIVRLSRAVMAHAFDGPGFEQVGNWKVRKADDGIRKSYEIYAGPVRNQAKGFEKFANTYNRKQRFRAQDKAIVLENGELELFAPAMTSPRHWTVHPKVEIDGQKIELKVEEAQFPTREWFTGKGFVYEDGNHAPSLSFDPEQFPGPGVGKGLDGNAAAANIAPQGQGRPRLGLTPDMQRLLSGDLTVLDPKNKRFSPNMLRFMMGGEVPRVKGATRLHDIARPQSDRFEP</sequence>
<dbReference type="EMBL" id="JAPJZH010000011">
    <property type="protein sequence ID" value="MDA4847147.1"/>
    <property type="molecule type" value="Genomic_DNA"/>
</dbReference>
<accession>A0ABT4VSU9</accession>
<evidence type="ECO:0000313" key="1">
    <source>
        <dbReference type="EMBL" id="MDA4847147.1"/>
    </source>
</evidence>
<organism evidence="1 2">
    <name type="scientific">Hoeflea poritis</name>
    <dbReference type="NCBI Taxonomy" id="2993659"/>
    <lineage>
        <taxon>Bacteria</taxon>
        <taxon>Pseudomonadati</taxon>
        <taxon>Pseudomonadota</taxon>
        <taxon>Alphaproteobacteria</taxon>
        <taxon>Hyphomicrobiales</taxon>
        <taxon>Rhizobiaceae</taxon>
        <taxon>Hoeflea</taxon>
    </lineage>
</organism>
<keyword evidence="2" id="KW-1185">Reference proteome</keyword>
<gene>
    <name evidence="1" type="ORF">OOZ53_17440</name>
</gene>
<evidence type="ECO:0000313" key="2">
    <source>
        <dbReference type="Proteomes" id="UP001148313"/>
    </source>
</evidence>
<reference evidence="1" key="1">
    <citation type="submission" date="2022-11" db="EMBL/GenBank/DDBJ databases">
        <title>Hoeflea poritis sp. nov., isolated from scleractinian coral Porites lutea.</title>
        <authorList>
            <person name="Zhang G."/>
            <person name="Wei Q."/>
            <person name="Cai L."/>
        </authorList>
    </citation>
    <scope>NUCLEOTIDE SEQUENCE</scope>
    <source>
        <strain evidence="1">E7-10</strain>
    </source>
</reference>